<name>A0ABP4XI90_9MICO</name>
<dbReference type="InterPro" id="IPR043519">
    <property type="entry name" value="NT_sf"/>
</dbReference>
<dbReference type="SMART" id="SM00954">
    <property type="entry name" value="RelA_SpoT"/>
    <property type="match status" value="1"/>
</dbReference>
<sequence>MGETPTNSQVKKAGSTVRRFFRGADGVDLAAFNEALRVIEAWRASHAGPLVSANNGLRSMLRTEGCEINVSQRLKRMQTILNKLTREPTLSLPTMQDIGGVRAVIGTIPELRRVEQRLVQARGVSGGYSDYISEPRESGYRGVHVVVTYGDPPRHIEVQLRTPMMHEWAITVERLSNVFGETLKADRLTPSAGPAARLAHRFMAEVSRAQAIEEVGGVTPGPLRDTIARLRLDIEAYIGQGR</sequence>
<evidence type="ECO:0000313" key="2">
    <source>
        <dbReference type="EMBL" id="GAA1783521.1"/>
    </source>
</evidence>
<comment type="caution">
    <text evidence="2">The sequence shown here is derived from an EMBL/GenBank/DDBJ whole genome shotgun (WGS) entry which is preliminary data.</text>
</comment>
<dbReference type="EMBL" id="BAAAPO010000010">
    <property type="protein sequence ID" value="GAA1783521.1"/>
    <property type="molecule type" value="Genomic_DNA"/>
</dbReference>
<feature type="domain" description="RelA/SpoT" evidence="1">
    <location>
        <begin position="72"/>
        <end position="183"/>
    </location>
</feature>
<dbReference type="RefSeq" id="WP_344081126.1">
    <property type="nucleotide sequence ID" value="NZ_BAAAPO010000010.1"/>
</dbReference>
<organism evidence="2 3">
    <name type="scientific">Nostocoides veronense</name>
    <dbReference type="NCBI Taxonomy" id="330836"/>
    <lineage>
        <taxon>Bacteria</taxon>
        <taxon>Bacillati</taxon>
        <taxon>Actinomycetota</taxon>
        <taxon>Actinomycetes</taxon>
        <taxon>Micrococcales</taxon>
        <taxon>Intrasporangiaceae</taxon>
        <taxon>Nostocoides</taxon>
    </lineage>
</organism>
<accession>A0ABP4XI90</accession>
<dbReference type="InterPro" id="IPR052366">
    <property type="entry name" value="GTP_Pyrophosphokinase"/>
</dbReference>
<dbReference type="Gene3D" id="3.30.460.10">
    <property type="entry name" value="Beta Polymerase, domain 2"/>
    <property type="match status" value="1"/>
</dbReference>
<evidence type="ECO:0000313" key="3">
    <source>
        <dbReference type="Proteomes" id="UP001499938"/>
    </source>
</evidence>
<dbReference type="Pfam" id="PF04607">
    <property type="entry name" value="RelA_SpoT"/>
    <property type="match status" value="1"/>
</dbReference>
<dbReference type="PANTHER" id="PTHR47837:SF1">
    <property type="entry name" value="GTP PYROPHOSPHOKINASE YJBM"/>
    <property type="match status" value="1"/>
</dbReference>
<gene>
    <name evidence="2" type="ORF">GCM10009811_06110</name>
</gene>
<dbReference type="Proteomes" id="UP001499938">
    <property type="component" value="Unassembled WGS sequence"/>
</dbReference>
<dbReference type="SUPFAM" id="SSF81301">
    <property type="entry name" value="Nucleotidyltransferase"/>
    <property type="match status" value="1"/>
</dbReference>
<keyword evidence="3" id="KW-1185">Reference proteome</keyword>
<proteinExistence type="predicted"/>
<dbReference type="PANTHER" id="PTHR47837">
    <property type="entry name" value="GTP PYROPHOSPHOKINASE YJBM"/>
    <property type="match status" value="1"/>
</dbReference>
<evidence type="ECO:0000259" key="1">
    <source>
        <dbReference type="SMART" id="SM00954"/>
    </source>
</evidence>
<dbReference type="InterPro" id="IPR007685">
    <property type="entry name" value="RelA_SpoT"/>
</dbReference>
<reference evidence="3" key="1">
    <citation type="journal article" date="2019" name="Int. J. Syst. Evol. Microbiol.">
        <title>The Global Catalogue of Microorganisms (GCM) 10K type strain sequencing project: providing services to taxonomists for standard genome sequencing and annotation.</title>
        <authorList>
            <consortium name="The Broad Institute Genomics Platform"/>
            <consortium name="The Broad Institute Genome Sequencing Center for Infectious Disease"/>
            <person name="Wu L."/>
            <person name="Ma J."/>
        </authorList>
    </citation>
    <scope>NUCLEOTIDE SEQUENCE [LARGE SCALE GENOMIC DNA]</scope>
    <source>
        <strain evidence="3">JCM 15592</strain>
    </source>
</reference>
<protein>
    <recommendedName>
        <fullName evidence="1">RelA/SpoT domain-containing protein</fullName>
    </recommendedName>
</protein>
<dbReference type="CDD" id="cd05399">
    <property type="entry name" value="NT_Rel-Spo_like"/>
    <property type="match status" value="1"/>
</dbReference>